<reference evidence="4 5" key="1">
    <citation type="journal article" date="2016" name="Int. J. Syst. Evol. Microbiol.">
        <title>Peptococcus simiae sp. nov., isolated from rhesus macaque faeces and emended description of the genus Peptococcus.</title>
        <authorList>
            <person name="Shkoporov A.N."/>
            <person name="Efimov B.A."/>
            <person name="Kondova I."/>
            <person name="Ouwerling B."/>
            <person name="Chaplin A.V."/>
            <person name="Shcherbakova V.A."/>
            <person name="Langermans J.A.M."/>
        </authorList>
    </citation>
    <scope>NUCLEOTIDE SEQUENCE [LARGE SCALE GENOMIC DNA]</scope>
    <source>
        <strain evidence="4 5">M108</strain>
    </source>
</reference>
<comment type="subcellular location">
    <subcellularLocation>
        <location evidence="2">Cytoplasm</location>
    </subcellularLocation>
</comment>
<dbReference type="InterPro" id="IPR001126">
    <property type="entry name" value="UmuC"/>
</dbReference>
<dbReference type="Gene3D" id="3.30.70.270">
    <property type="match status" value="1"/>
</dbReference>
<accession>A0ABW9GXD6</accession>
<comment type="function">
    <text evidence="2">Poorly processive, error-prone DNA polymerase involved in untargeted mutagenesis. Copies undamaged DNA at stalled replication forks, which arise in vivo from mismatched or misaligned primer ends. These misaligned primers can be extended by PolIV. Exhibits no 3'-5' exonuclease (proofreading) activity. May be involved in translesional synthesis, in conjunction with the beta clamp from PolIII.</text>
</comment>
<name>A0ABW9GXD6_9FIRM</name>
<dbReference type="EMBL" id="JBJUVG010000002">
    <property type="protein sequence ID" value="MFM9413278.1"/>
    <property type="molecule type" value="Genomic_DNA"/>
</dbReference>
<dbReference type="NCBIfam" id="NF002677">
    <property type="entry name" value="PRK02406.1"/>
    <property type="match status" value="1"/>
</dbReference>
<dbReference type="Proteomes" id="UP001631949">
    <property type="component" value="Unassembled WGS sequence"/>
</dbReference>
<keyword evidence="2" id="KW-0239">DNA-directed DNA polymerase</keyword>
<dbReference type="PANTHER" id="PTHR11076:SF33">
    <property type="entry name" value="DNA POLYMERASE KAPPA"/>
    <property type="match status" value="1"/>
</dbReference>
<feature type="binding site" evidence="2">
    <location>
        <position position="103"/>
    </location>
    <ligand>
        <name>Mg(2+)</name>
        <dbReference type="ChEBI" id="CHEBI:18420"/>
    </ligand>
</feature>
<evidence type="ECO:0000313" key="5">
    <source>
        <dbReference type="Proteomes" id="UP001631949"/>
    </source>
</evidence>
<evidence type="ECO:0000259" key="3">
    <source>
        <dbReference type="PROSITE" id="PS50173"/>
    </source>
</evidence>
<dbReference type="GO" id="GO:0003887">
    <property type="term" value="F:DNA-directed DNA polymerase activity"/>
    <property type="evidence" value="ECO:0007669"/>
    <property type="project" value="UniProtKB-EC"/>
</dbReference>
<gene>
    <name evidence="2" type="primary">dinB</name>
    <name evidence="4" type="ORF">ACKQTC_02710</name>
</gene>
<sequence>MRRILHIDMDAFFAAVEQRDHPEWQGKPVIVAGASDTRGVVTTASYEARVFGVHSAMPVMRAKRLCPAGIYVPVRKDAYRQESKVIMGLLSKVTPTMEILSVDEAFLDVTEQTADMAAAIRLAKAIQYRIHALRGLTCSVGVSYQKFAAKLASDFNKPAGLTVINQENFKDQVWPLPVGRMMGVGPHTQALLEGEGIYTIEDLAKSNVHSLARLLGKRASDIYDRANGVDPRPVVTVREAKSIGRERTFSIDIADKEALKKILADLVQDVSKRLRREALLAKTVTLKWRLSDFTTHTKQVQLPWPVNGFKPLWQATNALLNDCYTGAPLRLIGMTASQLSGENDPDVQLALFNESGDLDDLDRLIERLQIKYGKDSMMRAIHLPKKGDHRPR</sequence>
<dbReference type="InterPro" id="IPR043502">
    <property type="entry name" value="DNA/RNA_pol_sf"/>
</dbReference>
<dbReference type="Gene3D" id="1.10.150.20">
    <property type="entry name" value="5' to 3' exonuclease, C-terminal subdomain"/>
    <property type="match status" value="1"/>
</dbReference>
<keyword evidence="2" id="KW-0234">DNA repair</keyword>
<dbReference type="SUPFAM" id="SSF100879">
    <property type="entry name" value="Lesion bypass DNA polymerase (Y-family), little finger domain"/>
    <property type="match status" value="1"/>
</dbReference>
<dbReference type="InterPro" id="IPR017961">
    <property type="entry name" value="DNA_pol_Y-fam_little_finger"/>
</dbReference>
<evidence type="ECO:0000313" key="4">
    <source>
        <dbReference type="EMBL" id="MFM9413278.1"/>
    </source>
</evidence>
<evidence type="ECO:0000256" key="1">
    <source>
        <dbReference type="ARBA" id="ARBA00010945"/>
    </source>
</evidence>
<keyword evidence="2" id="KW-0235">DNA replication</keyword>
<dbReference type="Pfam" id="PF11799">
    <property type="entry name" value="IMS_C"/>
    <property type="match status" value="1"/>
</dbReference>
<feature type="binding site" evidence="2">
    <location>
        <position position="8"/>
    </location>
    <ligand>
        <name>Mg(2+)</name>
        <dbReference type="ChEBI" id="CHEBI:18420"/>
    </ligand>
</feature>
<keyword evidence="2 4" id="KW-0548">Nucleotidyltransferase</keyword>
<keyword evidence="2" id="KW-0515">Mutator protein</keyword>
<feature type="site" description="Substrate discrimination" evidence="2">
    <location>
        <position position="13"/>
    </location>
</feature>
<evidence type="ECO:0000256" key="2">
    <source>
        <dbReference type="HAMAP-Rule" id="MF_01113"/>
    </source>
</evidence>
<dbReference type="CDD" id="cd03586">
    <property type="entry name" value="PolY_Pol_IV_kappa"/>
    <property type="match status" value="1"/>
</dbReference>
<comment type="catalytic activity">
    <reaction evidence="2">
        <text>DNA(n) + a 2'-deoxyribonucleoside 5'-triphosphate = DNA(n+1) + diphosphate</text>
        <dbReference type="Rhea" id="RHEA:22508"/>
        <dbReference type="Rhea" id="RHEA-COMP:17339"/>
        <dbReference type="Rhea" id="RHEA-COMP:17340"/>
        <dbReference type="ChEBI" id="CHEBI:33019"/>
        <dbReference type="ChEBI" id="CHEBI:61560"/>
        <dbReference type="ChEBI" id="CHEBI:173112"/>
        <dbReference type="EC" id="2.7.7.7"/>
    </reaction>
</comment>
<protein>
    <recommendedName>
        <fullName evidence="2">DNA polymerase IV</fullName>
        <shortName evidence="2">Pol IV</shortName>
        <ecNumber evidence="2">2.7.7.7</ecNumber>
    </recommendedName>
</protein>
<keyword evidence="2" id="KW-0238">DNA-binding</keyword>
<comment type="cofactor">
    <cofactor evidence="2">
        <name>Mg(2+)</name>
        <dbReference type="ChEBI" id="CHEBI:18420"/>
    </cofactor>
    <text evidence="2">Binds 2 magnesium ions per subunit.</text>
</comment>
<comment type="subunit">
    <text evidence="2">Monomer.</text>
</comment>
<dbReference type="InterPro" id="IPR050116">
    <property type="entry name" value="DNA_polymerase-Y"/>
</dbReference>
<dbReference type="HAMAP" id="MF_01113">
    <property type="entry name" value="DNApol_IV"/>
    <property type="match status" value="1"/>
</dbReference>
<dbReference type="Gene3D" id="3.40.1170.60">
    <property type="match status" value="1"/>
</dbReference>
<keyword evidence="2 4" id="KW-0808">Transferase</keyword>
<feature type="domain" description="UmuC" evidence="3">
    <location>
        <begin position="4"/>
        <end position="185"/>
    </location>
</feature>
<keyword evidence="2" id="KW-0460">Magnesium</keyword>
<dbReference type="InterPro" id="IPR022880">
    <property type="entry name" value="DNApol_IV"/>
</dbReference>
<dbReference type="EC" id="2.7.7.7" evidence="2"/>
<keyword evidence="2" id="KW-0963">Cytoplasm</keyword>
<dbReference type="SUPFAM" id="SSF56672">
    <property type="entry name" value="DNA/RNA polymerases"/>
    <property type="match status" value="1"/>
</dbReference>
<keyword evidence="2" id="KW-0479">Metal-binding</keyword>
<comment type="similarity">
    <text evidence="1 2">Belongs to the DNA polymerase type-Y family.</text>
</comment>
<dbReference type="PROSITE" id="PS50173">
    <property type="entry name" value="UMUC"/>
    <property type="match status" value="1"/>
</dbReference>
<dbReference type="InterPro" id="IPR036775">
    <property type="entry name" value="DNA_pol_Y-fam_lit_finger_sf"/>
</dbReference>
<dbReference type="Pfam" id="PF00817">
    <property type="entry name" value="IMS"/>
    <property type="match status" value="1"/>
</dbReference>
<dbReference type="InterPro" id="IPR043128">
    <property type="entry name" value="Rev_trsase/Diguanyl_cyclase"/>
</dbReference>
<dbReference type="RefSeq" id="WP_408976890.1">
    <property type="nucleotide sequence ID" value="NZ_JBJUVG010000002.1"/>
</dbReference>
<keyword evidence="2" id="KW-0227">DNA damage</keyword>
<dbReference type="PANTHER" id="PTHR11076">
    <property type="entry name" value="DNA REPAIR POLYMERASE UMUC / TRANSFERASE FAMILY MEMBER"/>
    <property type="match status" value="1"/>
</dbReference>
<keyword evidence="5" id="KW-1185">Reference proteome</keyword>
<dbReference type="Gene3D" id="3.30.1490.100">
    <property type="entry name" value="DNA polymerase, Y-family, little finger domain"/>
    <property type="match status" value="1"/>
</dbReference>
<dbReference type="NCBIfam" id="NF010731">
    <property type="entry name" value="PRK14133.1"/>
    <property type="match status" value="1"/>
</dbReference>
<organism evidence="4 5">
    <name type="scientific">Peptococcus simiae</name>
    <dbReference type="NCBI Taxonomy" id="1643805"/>
    <lineage>
        <taxon>Bacteria</taxon>
        <taxon>Bacillati</taxon>
        <taxon>Bacillota</taxon>
        <taxon>Clostridia</taxon>
        <taxon>Eubacteriales</taxon>
        <taxon>Peptococcaceae</taxon>
        <taxon>Peptococcus</taxon>
    </lineage>
</organism>
<comment type="caution">
    <text evidence="4">The sequence shown here is derived from an EMBL/GenBank/DDBJ whole genome shotgun (WGS) entry which is preliminary data.</text>
</comment>
<proteinExistence type="inferred from homology"/>
<feature type="active site" evidence="2">
    <location>
        <position position="104"/>
    </location>
</feature>